<dbReference type="EMBL" id="BPPX01000003">
    <property type="protein sequence ID" value="GJC78622.1"/>
    <property type="molecule type" value="Genomic_DNA"/>
</dbReference>
<name>A0AA37GDF2_9PEZI</name>
<evidence type="ECO:0000313" key="2">
    <source>
        <dbReference type="Proteomes" id="UP001055172"/>
    </source>
</evidence>
<dbReference type="AlphaFoldDB" id="A0AA37GDF2"/>
<proteinExistence type="predicted"/>
<gene>
    <name evidence="1" type="ORF">ColLi_01460</name>
</gene>
<dbReference type="Proteomes" id="UP001055172">
    <property type="component" value="Unassembled WGS sequence"/>
</dbReference>
<reference evidence="1 2" key="1">
    <citation type="submission" date="2021-07" db="EMBL/GenBank/DDBJ databases">
        <title>Genome data of Colletotrichum spaethianum.</title>
        <authorList>
            <person name="Utami Y.D."/>
            <person name="Hiruma K."/>
        </authorList>
    </citation>
    <scope>NUCLEOTIDE SEQUENCE [LARGE SCALE GENOMIC DNA]</scope>
    <source>
        <strain evidence="1 2">MAFF 242679</strain>
    </source>
</reference>
<organism evidence="1 2">
    <name type="scientific">Colletotrichum liriopes</name>
    <dbReference type="NCBI Taxonomy" id="708192"/>
    <lineage>
        <taxon>Eukaryota</taxon>
        <taxon>Fungi</taxon>
        <taxon>Dikarya</taxon>
        <taxon>Ascomycota</taxon>
        <taxon>Pezizomycotina</taxon>
        <taxon>Sordariomycetes</taxon>
        <taxon>Hypocreomycetidae</taxon>
        <taxon>Glomerellales</taxon>
        <taxon>Glomerellaceae</taxon>
        <taxon>Colletotrichum</taxon>
        <taxon>Colletotrichum spaethianum species complex</taxon>
    </lineage>
</organism>
<protein>
    <submittedName>
        <fullName evidence="1">Uncharacterized protein</fullName>
    </submittedName>
</protein>
<comment type="caution">
    <text evidence="1">The sequence shown here is derived from an EMBL/GenBank/DDBJ whole genome shotgun (WGS) entry which is preliminary data.</text>
</comment>
<sequence>MSKRMRGKNVKHVRLNKATTRRTTADCRPAVFRRYFKSLNAGRVHMPHRKSKTDMICVNITTTQPGSYKEPAIICRPAADGSGADIDEVPDDIKTSTMNMLSHQTFGNFDRVVSMLLTTAV</sequence>
<accession>A0AA37GDF2</accession>
<evidence type="ECO:0000313" key="1">
    <source>
        <dbReference type="EMBL" id="GJC78622.1"/>
    </source>
</evidence>
<keyword evidence="2" id="KW-1185">Reference proteome</keyword>